<name>A0A6C0I762_9ZZZZ</name>
<dbReference type="Pfam" id="PF01593">
    <property type="entry name" value="Amino_oxidase"/>
    <property type="match status" value="1"/>
</dbReference>
<proteinExistence type="predicted"/>
<feature type="domain" description="Amine oxidase" evidence="1">
    <location>
        <begin position="102"/>
        <end position="462"/>
    </location>
</feature>
<dbReference type="SUPFAM" id="SSF51905">
    <property type="entry name" value="FAD/NAD(P)-binding domain"/>
    <property type="match status" value="1"/>
</dbReference>
<organism evidence="2">
    <name type="scientific">viral metagenome</name>
    <dbReference type="NCBI Taxonomy" id="1070528"/>
    <lineage>
        <taxon>unclassified sequences</taxon>
        <taxon>metagenomes</taxon>
        <taxon>organismal metagenomes</taxon>
    </lineage>
</organism>
<reference evidence="2" key="1">
    <citation type="journal article" date="2020" name="Nature">
        <title>Giant virus diversity and host interactions through global metagenomics.</title>
        <authorList>
            <person name="Schulz F."/>
            <person name="Roux S."/>
            <person name="Paez-Espino D."/>
            <person name="Jungbluth S."/>
            <person name="Walsh D.A."/>
            <person name="Denef V.J."/>
            <person name="McMahon K.D."/>
            <person name="Konstantinidis K.T."/>
            <person name="Eloe-Fadrosh E.A."/>
            <person name="Kyrpides N.C."/>
            <person name="Woyke T."/>
        </authorList>
    </citation>
    <scope>NUCLEOTIDE SEQUENCE</scope>
    <source>
        <strain evidence="2">GVMAG-M-3300023184-51</strain>
    </source>
</reference>
<dbReference type="Gene3D" id="3.90.660.10">
    <property type="match status" value="1"/>
</dbReference>
<dbReference type="PANTHER" id="PTHR10742">
    <property type="entry name" value="FLAVIN MONOAMINE OXIDASE"/>
    <property type="match status" value="1"/>
</dbReference>
<evidence type="ECO:0000259" key="1">
    <source>
        <dbReference type="Pfam" id="PF01593"/>
    </source>
</evidence>
<dbReference type="EMBL" id="MN740120">
    <property type="protein sequence ID" value="QHT88632.1"/>
    <property type="molecule type" value="Genomic_DNA"/>
</dbReference>
<accession>A0A6C0I762</accession>
<dbReference type="InterPro" id="IPR050281">
    <property type="entry name" value="Flavin_monoamine_oxidase"/>
</dbReference>
<dbReference type="InterPro" id="IPR002937">
    <property type="entry name" value="Amino_oxidase"/>
</dbReference>
<sequence length="463" mass="52759">MNFVKFKENVKQILLKNDSYKEEYDFIENYSVSTQAKYNHLSVDFDTLLVQKIVSLLDTDTYKMLLEIDDFKHYYELGDLYSLWKIIYIKLEGPVIIIGAGVSGLTIASELSEDFLILEARDRIGGRVYTNEDNMDMGAAWLHGSENNPLNQFIDYNNMIPVASCNPWMHPENVAIKYLSTNGVLTEEYRQQMAVKWNKIAQKIALQTDKTIYDAFLELDSTNGFSESKDSEGAISKEDISSFLYMIEVWCGGSVKNVSTSFLNEANYQNALFGDYGGPHYLFKNGAKTLLDGILNKGKNQNIKNKVLYNKVVTDIIYYNGNDDGKNDCFVEIHTNDNNFYYCSKLCITVPPGPLKDIRFSPPLDNSHKDALSKIKMGSYKKIQMEFGKDSLDGMFANCPMILTYSPFILWNNYQYSKGKPILEAICPAEVGWALTGKPDEELLDDMLSQMRNYYPHLPDPIA</sequence>
<evidence type="ECO:0000313" key="2">
    <source>
        <dbReference type="EMBL" id="QHT88632.1"/>
    </source>
</evidence>
<dbReference type="InterPro" id="IPR036188">
    <property type="entry name" value="FAD/NAD-bd_sf"/>
</dbReference>
<dbReference type="GO" id="GO:0016491">
    <property type="term" value="F:oxidoreductase activity"/>
    <property type="evidence" value="ECO:0007669"/>
    <property type="project" value="InterPro"/>
</dbReference>
<dbReference type="PANTHER" id="PTHR10742:SF410">
    <property type="entry name" value="LYSINE-SPECIFIC HISTONE DEMETHYLASE 2"/>
    <property type="match status" value="1"/>
</dbReference>
<protein>
    <recommendedName>
        <fullName evidence="1">Amine oxidase domain-containing protein</fullName>
    </recommendedName>
</protein>
<dbReference type="Gene3D" id="3.50.50.60">
    <property type="entry name" value="FAD/NAD(P)-binding domain"/>
    <property type="match status" value="1"/>
</dbReference>
<dbReference type="AlphaFoldDB" id="A0A6C0I762"/>